<dbReference type="EMBL" id="CP036299">
    <property type="protein sequence ID" value="QDV29656.1"/>
    <property type="molecule type" value="Genomic_DNA"/>
</dbReference>
<keyword evidence="2" id="KW-1185">Reference proteome</keyword>
<evidence type="ECO:0000313" key="1">
    <source>
        <dbReference type="EMBL" id="QDV29656.1"/>
    </source>
</evidence>
<proteinExistence type="predicted"/>
<dbReference type="KEGG" id="peh:Spb1_15690"/>
<name>A0A518GM70_9PLAN</name>
<reference evidence="1 2" key="1">
    <citation type="submission" date="2019-02" db="EMBL/GenBank/DDBJ databases">
        <title>Deep-cultivation of Planctomycetes and their phenomic and genomic characterization uncovers novel biology.</title>
        <authorList>
            <person name="Wiegand S."/>
            <person name="Jogler M."/>
            <person name="Boedeker C."/>
            <person name="Pinto D."/>
            <person name="Vollmers J."/>
            <person name="Rivas-Marin E."/>
            <person name="Kohn T."/>
            <person name="Peeters S.H."/>
            <person name="Heuer A."/>
            <person name="Rast P."/>
            <person name="Oberbeckmann S."/>
            <person name="Bunk B."/>
            <person name="Jeske O."/>
            <person name="Meyerdierks A."/>
            <person name="Storesund J.E."/>
            <person name="Kallscheuer N."/>
            <person name="Luecker S."/>
            <person name="Lage O.M."/>
            <person name="Pohl T."/>
            <person name="Merkel B.J."/>
            <person name="Hornburger P."/>
            <person name="Mueller R.-W."/>
            <person name="Bruemmer F."/>
            <person name="Labrenz M."/>
            <person name="Spormann A.M."/>
            <person name="Op den Camp H."/>
            <person name="Overmann J."/>
            <person name="Amann R."/>
            <person name="Jetten M.S.M."/>
            <person name="Mascher T."/>
            <person name="Medema M.H."/>
            <person name="Devos D.P."/>
            <person name="Kaster A.-K."/>
            <person name="Ovreas L."/>
            <person name="Rohde M."/>
            <person name="Galperin M.Y."/>
            <person name="Jogler C."/>
        </authorList>
    </citation>
    <scope>NUCLEOTIDE SEQUENCE [LARGE SCALE GENOMIC DNA]</scope>
    <source>
        <strain evidence="1 2">Spb1</strain>
    </source>
</reference>
<organism evidence="1 2">
    <name type="scientific">Planctopirus ephydatiae</name>
    <dbReference type="NCBI Taxonomy" id="2528019"/>
    <lineage>
        <taxon>Bacteria</taxon>
        <taxon>Pseudomonadati</taxon>
        <taxon>Planctomycetota</taxon>
        <taxon>Planctomycetia</taxon>
        <taxon>Planctomycetales</taxon>
        <taxon>Planctomycetaceae</taxon>
        <taxon>Planctopirus</taxon>
    </lineage>
</organism>
<sequence length="57" mass="6188">MAANLHEDSGTIDFVFSIARMANNAGVFEIHQPQPLGENLTMNTGLRCQRNPEGAMA</sequence>
<gene>
    <name evidence="1" type="ORF">Spb1_15690</name>
</gene>
<dbReference type="AlphaFoldDB" id="A0A518GM70"/>
<dbReference type="Proteomes" id="UP000315349">
    <property type="component" value="Chromosome"/>
</dbReference>
<accession>A0A518GM70</accession>
<evidence type="ECO:0000313" key="2">
    <source>
        <dbReference type="Proteomes" id="UP000315349"/>
    </source>
</evidence>
<protein>
    <submittedName>
        <fullName evidence="1">Uncharacterized protein</fullName>
    </submittedName>
</protein>